<sequence length="45" mass="4952">MKTLTVVHPQEVPQMNKKKRPFTPEFKAKVALAILKSAPCGVASM</sequence>
<proteinExistence type="predicted"/>
<evidence type="ECO:0008006" key="3">
    <source>
        <dbReference type="Google" id="ProtNLM"/>
    </source>
</evidence>
<protein>
    <recommendedName>
        <fullName evidence="3">Transposase</fullName>
    </recommendedName>
</protein>
<dbReference type="AlphaFoldDB" id="A0AAE3VHS4"/>
<comment type="caution">
    <text evidence="1">The sequence shown here is derived from an EMBL/GenBank/DDBJ whole genome shotgun (WGS) entry which is preliminary data.</text>
</comment>
<reference evidence="1" key="1">
    <citation type="submission" date="2023-07" db="EMBL/GenBank/DDBJ databases">
        <title>Genomic Encyclopedia of Type Strains, Phase IV (KMG-IV): sequencing the most valuable type-strain genomes for metagenomic binning, comparative biology and taxonomic classification.</title>
        <authorList>
            <person name="Goeker M."/>
        </authorList>
    </citation>
    <scope>NUCLEOTIDE SEQUENCE</scope>
    <source>
        <strain evidence="1">DSM 24202</strain>
    </source>
</reference>
<dbReference type="Proteomes" id="UP001238163">
    <property type="component" value="Unassembled WGS sequence"/>
</dbReference>
<gene>
    <name evidence="1" type="ORF">J3R75_002618</name>
</gene>
<name>A0AAE3VHS4_9BACT</name>
<dbReference type="RefSeq" id="WP_307262092.1">
    <property type="nucleotide sequence ID" value="NZ_JAUSVL010000001.1"/>
</dbReference>
<dbReference type="EMBL" id="JAUSVL010000001">
    <property type="protein sequence ID" value="MDQ0290511.1"/>
    <property type="molecule type" value="Genomic_DNA"/>
</dbReference>
<keyword evidence="2" id="KW-1185">Reference proteome</keyword>
<organism evidence="1 2">
    <name type="scientific">Oligosphaera ethanolica</name>
    <dbReference type="NCBI Taxonomy" id="760260"/>
    <lineage>
        <taxon>Bacteria</taxon>
        <taxon>Pseudomonadati</taxon>
        <taxon>Lentisphaerota</taxon>
        <taxon>Oligosphaeria</taxon>
        <taxon>Oligosphaerales</taxon>
        <taxon>Oligosphaeraceae</taxon>
        <taxon>Oligosphaera</taxon>
    </lineage>
</organism>
<accession>A0AAE3VHS4</accession>
<evidence type="ECO:0000313" key="1">
    <source>
        <dbReference type="EMBL" id="MDQ0290511.1"/>
    </source>
</evidence>
<evidence type="ECO:0000313" key="2">
    <source>
        <dbReference type="Proteomes" id="UP001238163"/>
    </source>
</evidence>